<name>A0A2S6NI50_RHOGL</name>
<dbReference type="AlphaFoldDB" id="A0A2S6NI50"/>
<feature type="domain" description="DUF4158" evidence="1">
    <location>
        <begin position="13"/>
        <end position="177"/>
    </location>
</feature>
<dbReference type="Proteomes" id="UP000239724">
    <property type="component" value="Unassembled WGS sequence"/>
</dbReference>
<organism evidence="2 3">
    <name type="scientific">Rhodopila globiformis</name>
    <name type="common">Rhodopseudomonas globiformis</name>
    <dbReference type="NCBI Taxonomy" id="1071"/>
    <lineage>
        <taxon>Bacteria</taxon>
        <taxon>Pseudomonadati</taxon>
        <taxon>Pseudomonadota</taxon>
        <taxon>Alphaproteobacteria</taxon>
        <taxon>Acetobacterales</taxon>
        <taxon>Acetobacteraceae</taxon>
        <taxon>Rhodopila</taxon>
    </lineage>
</organism>
<dbReference type="Pfam" id="PF13700">
    <property type="entry name" value="DUF4158"/>
    <property type="match status" value="1"/>
</dbReference>
<proteinExistence type="predicted"/>
<sequence>MIMRADSSKRLTIFTEAEKLALYGLPDFDDFQRAEFFAFSEEELSLADRRQGNFERLHCLLQLGYFKAKHAFFSLTTDMVPAEDIGFVAERYFPDSVVQLRPLRPSEFYAQRAEIARLFGFRLWSATDRPALVEAAMELARRDVTPSFIGLELLGMLKDRKIVRPGYTTLQSVIGAALTVERKRLDHLVETALDAQTIKALRDLLVREGTLADLAALAELKKDARNFRHKMMMVERQKRTTLAPLYRTAKSLLPTFGISQQNITRYADLALFYTIYDLRRMKPAQAYLYLLCYAWQRFRQLSDNLVDAFDHHLSHIEDETKAKSMEAFVQAQAKRQQEAPRVGRVLLLYVDADVDDATPFGMVRKQAFAILPREALLSAGQRLCEEPVNQMELRWNEIDRAAPRIKKNLRPLVMALDVSAVSPANPWCAALSWMRTVFACEQPLSQRPIAEVPTGTIPKQLHRHLYVLNEAGTPVRLRGDRYEFWIYRQLSRRLATGELAVDDSLRHRRFGDELVSPEQTAAILQTLTIPWVTNPAEASGIPSF</sequence>
<gene>
    <name evidence="2" type="ORF">CCS01_11720</name>
</gene>
<protein>
    <recommendedName>
        <fullName evidence="1">DUF4158 domain-containing protein</fullName>
    </recommendedName>
</protein>
<evidence type="ECO:0000313" key="3">
    <source>
        <dbReference type="Proteomes" id="UP000239724"/>
    </source>
</evidence>
<evidence type="ECO:0000259" key="1">
    <source>
        <dbReference type="Pfam" id="PF13700"/>
    </source>
</evidence>
<reference evidence="2 3" key="1">
    <citation type="journal article" date="2018" name="Arch. Microbiol.">
        <title>New insights into the metabolic potential of the phototrophic purple bacterium Rhodopila globiformis DSM 161(T) from its draft genome sequence and evidence for a vanadium-dependent nitrogenase.</title>
        <authorList>
            <person name="Imhoff J.F."/>
            <person name="Rahn T."/>
            <person name="Kunzel S."/>
            <person name="Neulinger S.C."/>
        </authorList>
    </citation>
    <scope>NUCLEOTIDE SEQUENCE [LARGE SCALE GENOMIC DNA]</scope>
    <source>
        <strain evidence="2 3">DSM 161</strain>
    </source>
</reference>
<evidence type="ECO:0000313" key="2">
    <source>
        <dbReference type="EMBL" id="PPQ34273.1"/>
    </source>
</evidence>
<dbReference type="InterPro" id="IPR025296">
    <property type="entry name" value="DUF4158"/>
</dbReference>
<dbReference type="EMBL" id="NHRY01000120">
    <property type="protein sequence ID" value="PPQ34273.1"/>
    <property type="molecule type" value="Genomic_DNA"/>
</dbReference>
<keyword evidence="3" id="KW-1185">Reference proteome</keyword>
<comment type="caution">
    <text evidence="2">The sequence shown here is derived from an EMBL/GenBank/DDBJ whole genome shotgun (WGS) entry which is preliminary data.</text>
</comment>
<accession>A0A2S6NI50</accession>